<protein>
    <submittedName>
        <fullName evidence="2">Uncharacterized protein</fullName>
    </submittedName>
</protein>
<sequence>MTDNDARETGQRGNQGQDRPPGPDPVDSVLGLVGDVQRRIFAAGVRRGVASVGSRPKEEDVWGRAIRLEAPEPRPAAEEVFDIVRRAAPEVAGHLGRAGLSLADAVGRTWGVLERSLEQAREEGRAAREAEEAGGRAQEPGAGRV</sequence>
<evidence type="ECO:0000313" key="2">
    <source>
        <dbReference type="EMBL" id="GHD36230.1"/>
    </source>
</evidence>
<feature type="region of interest" description="Disordered" evidence="1">
    <location>
        <begin position="1"/>
        <end position="29"/>
    </location>
</feature>
<feature type="compositionally biased region" description="Basic and acidic residues" evidence="1">
    <location>
        <begin position="1"/>
        <end position="10"/>
    </location>
</feature>
<proteinExistence type="predicted"/>
<dbReference type="Proteomes" id="UP000654947">
    <property type="component" value="Unassembled WGS sequence"/>
</dbReference>
<comment type="caution">
    <text evidence="2">The sequence shown here is derived from an EMBL/GenBank/DDBJ whole genome shotgun (WGS) entry which is preliminary data.</text>
</comment>
<feature type="compositionally biased region" description="Basic and acidic residues" evidence="1">
    <location>
        <begin position="119"/>
        <end position="134"/>
    </location>
</feature>
<accession>A0A918XKL7</accession>
<reference evidence="2 3" key="1">
    <citation type="journal article" date="2014" name="Int. J. Syst. Evol. Microbiol.">
        <title>Complete genome sequence of Corynebacterium casei LMG S-19264T (=DSM 44701T), isolated from a smear-ripened cheese.</title>
        <authorList>
            <consortium name="US DOE Joint Genome Institute (JGI-PGF)"/>
            <person name="Walter F."/>
            <person name="Albersmeier A."/>
            <person name="Kalinowski J."/>
            <person name="Ruckert C."/>
        </authorList>
    </citation>
    <scope>NUCLEOTIDE SEQUENCE [LARGE SCALE GENOMIC DNA]</scope>
    <source>
        <strain evidence="2 3">KCTC 19473</strain>
    </source>
</reference>
<dbReference type="AlphaFoldDB" id="A0A918XKL7"/>
<keyword evidence="3" id="KW-1185">Reference proteome</keyword>
<organism evidence="2 3">
    <name type="scientific">Nocardiopsis kunsanensis</name>
    <dbReference type="NCBI Taxonomy" id="141693"/>
    <lineage>
        <taxon>Bacteria</taxon>
        <taxon>Bacillati</taxon>
        <taxon>Actinomycetota</taxon>
        <taxon>Actinomycetes</taxon>
        <taxon>Streptosporangiales</taxon>
        <taxon>Nocardiopsidaceae</taxon>
        <taxon>Nocardiopsis</taxon>
    </lineage>
</organism>
<feature type="region of interest" description="Disordered" evidence="1">
    <location>
        <begin position="119"/>
        <end position="145"/>
    </location>
</feature>
<gene>
    <name evidence="2" type="ORF">GCM10007147_43450</name>
</gene>
<feature type="compositionally biased region" description="Low complexity" evidence="1">
    <location>
        <begin position="135"/>
        <end position="145"/>
    </location>
</feature>
<dbReference type="EMBL" id="BMXL01000038">
    <property type="protein sequence ID" value="GHD36230.1"/>
    <property type="molecule type" value="Genomic_DNA"/>
</dbReference>
<evidence type="ECO:0000313" key="3">
    <source>
        <dbReference type="Proteomes" id="UP000654947"/>
    </source>
</evidence>
<evidence type="ECO:0000256" key="1">
    <source>
        <dbReference type="SAM" id="MobiDB-lite"/>
    </source>
</evidence>
<name>A0A918XKL7_9ACTN</name>
<dbReference type="RefSeq" id="WP_017576818.1">
    <property type="nucleotide sequence ID" value="NZ_BMXL01000038.1"/>
</dbReference>